<proteinExistence type="predicted"/>
<reference evidence="2" key="1">
    <citation type="submission" date="2020-05" db="EMBL/GenBank/DDBJ databases">
        <authorList>
            <person name="Chiriac C."/>
            <person name="Salcher M."/>
            <person name="Ghai R."/>
            <person name="Kavagutti S V."/>
        </authorList>
    </citation>
    <scope>NUCLEOTIDE SEQUENCE</scope>
</reference>
<feature type="domain" description="HNH" evidence="1">
    <location>
        <begin position="182"/>
        <end position="207"/>
    </location>
</feature>
<dbReference type="AlphaFoldDB" id="A0A6J6GFY8"/>
<dbReference type="EMBL" id="CAEZSR010000315">
    <property type="protein sequence ID" value="CAB4600147.1"/>
    <property type="molecule type" value="Genomic_DNA"/>
</dbReference>
<dbReference type="InterPro" id="IPR003615">
    <property type="entry name" value="HNH_nuc"/>
</dbReference>
<dbReference type="GO" id="GO:0003676">
    <property type="term" value="F:nucleic acid binding"/>
    <property type="evidence" value="ECO:0007669"/>
    <property type="project" value="InterPro"/>
</dbReference>
<organism evidence="2">
    <name type="scientific">freshwater metagenome</name>
    <dbReference type="NCBI Taxonomy" id="449393"/>
    <lineage>
        <taxon>unclassified sequences</taxon>
        <taxon>metagenomes</taxon>
        <taxon>ecological metagenomes</taxon>
    </lineage>
</organism>
<dbReference type="Gene3D" id="1.10.30.50">
    <property type="match status" value="1"/>
</dbReference>
<gene>
    <name evidence="2" type="ORF">UFOPK1493_04268</name>
</gene>
<dbReference type="InterPro" id="IPR002711">
    <property type="entry name" value="HNH"/>
</dbReference>
<sequence length="242" mass="26207">MRPDLPTSAMRRRCGCSLTRKHRPPGTGVGCLRGGPPFGDAANVERASLCPRNEAVVEAAYTFRRAARLVIDGDTAAAQAVVASLDDEVLRSHWFTVGAAPAALGVLPRTLPPAGAPLVPKTPGAGVIAAVFARDGWRCRWCTTPVIARHALRRMHLVFPVLFPRGDRDADRHALLLAAGATPDHVLPRSCGGTHQPDNLVTACWPCQFARGEYTMEQLGLMDPRLRPPVIDDWDGVAWFRD</sequence>
<dbReference type="GO" id="GO:0004519">
    <property type="term" value="F:endonuclease activity"/>
    <property type="evidence" value="ECO:0007669"/>
    <property type="project" value="InterPro"/>
</dbReference>
<dbReference type="Pfam" id="PF01844">
    <property type="entry name" value="HNH"/>
    <property type="match status" value="1"/>
</dbReference>
<name>A0A6J6GFY8_9ZZZZ</name>
<accession>A0A6J6GFY8</accession>
<protein>
    <submittedName>
        <fullName evidence="2">Unannotated protein</fullName>
    </submittedName>
</protein>
<dbReference type="GO" id="GO:0008270">
    <property type="term" value="F:zinc ion binding"/>
    <property type="evidence" value="ECO:0007669"/>
    <property type="project" value="InterPro"/>
</dbReference>
<dbReference type="CDD" id="cd00085">
    <property type="entry name" value="HNHc"/>
    <property type="match status" value="1"/>
</dbReference>
<evidence type="ECO:0000313" key="2">
    <source>
        <dbReference type="EMBL" id="CAB4600147.1"/>
    </source>
</evidence>
<evidence type="ECO:0000259" key="1">
    <source>
        <dbReference type="Pfam" id="PF01844"/>
    </source>
</evidence>